<sequence>MINMLSWNCRGARKPATRRYLKALVFSHSLIVICLLETRVSSFSRRIGRHWDYTVVPSQGKSGGIILLWLSQFFSVTILTFHKQFLVVNISYLNKEPWVLAAIYAHKDYLKRRQIWENISVHLNDTIPAILTGGFNCILSQADKKGGKHFTESLPIHEFASWITSHDLHDL</sequence>
<gene>
    <name evidence="3" type="ORF">AXF42_Ash009238</name>
</gene>
<feature type="domain" description="Endonuclease/exonuclease/phosphatase" evidence="2">
    <location>
        <begin position="5"/>
        <end position="148"/>
    </location>
</feature>
<evidence type="ECO:0000313" key="3">
    <source>
        <dbReference type="EMBL" id="PKA62354.1"/>
    </source>
</evidence>
<evidence type="ECO:0000259" key="2">
    <source>
        <dbReference type="Pfam" id="PF03372"/>
    </source>
</evidence>
<dbReference type="Proteomes" id="UP000236161">
    <property type="component" value="Unassembled WGS sequence"/>
</dbReference>
<reference evidence="3 4" key="1">
    <citation type="journal article" date="2017" name="Nature">
        <title>The Apostasia genome and the evolution of orchids.</title>
        <authorList>
            <person name="Zhang G.Q."/>
            <person name="Liu K.W."/>
            <person name="Li Z."/>
            <person name="Lohaus R."/>
            <person name="Hsiao Y.Y."/>
            <person name="Niu S.C."/>
            <person name="Wang J.Y."/>
            <person name="Lin Y.C."/>
            <person name="Xu Q."/>
            <person name="Chen L.J."/>
            <person name="Yoshida K."/>
            <person name="Fujiwara S."/>
            <person name="Wang Z.W."/>
            <person name="Zhang Y.Q."/>
            <person name="Mitsuda N."/>
            <person name="Wang M."/>
            <person name="Liu G.H."/>
            <person name="Pecoraro L."/>
            <person name="Huang H.X."/>
            <person name="Xiao X.J."/>
            <person name="Lin M."/>
            <person name="Wu X.Y."/>
            <person name="Wu W.L."/>
            <person name="Chen Y.Y."/>
            <person name="Chang S.B."/>
            <person name="Sakamoto S."/>
            <person name="Ohme-Takagi M."/>
            <person name="Yagi M."/>
            <person name="Zeng S.J."/>
            <person name="Shen C.Y."/>
            <person name="Yeh C.M."/>
            <person name="Luo Y.B."/>
            <person name="Tsai W.C."/>
            <person name="Van de Peer Y."/>
            <person name="Liu Z.J."/>
        </authorList>
    </citation>
    <scope>NUCLEOTIDE SEQUENCE [LARGE SCALE GENOMIC DNA]</scope>
    <source>
        <strain evidence="4">cv. Shenzhen</strain>
        <tissue evidence="3">Stem</tissue>
    </source>
</reference>
<dbReference type="Gene3D" id="3.60.10.10">
    <property type="entry name" value="Endonuclease/exonuclease/phosphatase"/>
    <property type="match status" value="1"/>
</dbReference>
<protein>
    <recommendedName>
        <fullName evidence="2">Endonuclease/exonuclease/phosphatase domain-containing protein</fullName>
    </recommendedName>
</protein>
<dbReference type="SUPFAM" id="SSF56219">
    <property type="entry name" value="DNase I-like"/>
    <property type="match status" value="1"/>
</dbReference>
<dbReference type="GO" id="GO:0003824">
    <property type="term" value="F:catalytic activity"/>
    <property type="evidence" value="ECO:0007669"/>
    <property type="project" value="InterPro"/>
</dbReference>
<evidence type="ECO:0000256" key="1">
    <source>
        <dbReference type="SAM" id="Phobius"/>
    </source>
</evidence>
<dbReference type="Pfam" id="PF03372">
    <property type="entry name" value="Exo_endo_phos"/>
    <property type="match status" value="1"/>
</dbReference>
<keyword evidence="1" id="KW-0812">Transmembrane</keyword>
<keyword evidence="1" id="KW-1133">Transmembrane helix</keyword>
<dbReference type="AlphaFoldDB" id="A0A2I0B3I7"/>
<name>A0A2I0B3I7_9ASPA</name>
<dbReference type="PANTHER" id="PTHR35218:SF7">
    <property type="entry name" value="ENDONUCLEASE_EXONUCLEASE_PHOSPHATASE"/>
    <property type="match status" value="1"/>
</dbReference>
<feature type="transmembrane region" description="Helical" evidence="1">
    <location>
        <begin position="20"/>
        <end position="42"/>
    </location>
</feature>
<feature type="transmembrane region" description="Helical" evidence="1">
    <location>
        <begin position="62"/>
        <end position="81"/>
    </location>
</feature>
<keyword evidence="4" id="KW-1185">Reference proteome</keyword>
<organism evidence="3 4">
    <name type="scientific">Apostasia shenzhenica</name>
    <dbReference type="NCBI Taxonomy" id="1088818"/>
    <lineage>
        <taxon>Eukaryota</taxon>
        <taxon>Viridiplantae</taxon>
        <taxon>Streptophyta</taxon>
        <taxon>Embryophyta</taxon>
        <taxon>Tracheophyta</taxon>
        <taxon>Spermatophyta</taxon>
        <taxon>Magnoliopsida</taxon>
        <taxon>Liliopsida</taxon>
        <taxon>Asparagales</taxon>
        <taxon>Orchidaceae</taxon>
        <taxon>Apostasioideae</taxon>
        <taxon>Apostasia</taxon>
    </lineage>
</organism>
<proteinExistence type="predicted"/>
<dbReference type="OrthoDB" id="682716at2759"/>
<evidence type="ECO:0000313" key="4">
    <source>
        <dbReference type="Proteomes" id="UP000236161"/>
    </source>
</evidence>
<dbReference type="PANTHER" id="PTHR35218">
    <property type="entry name" value="RNASE H DOMAIN-CONTAINING PROTEIN"/>
    <property type="match status" value="1"/>
</dbReference>
<keyword evidence="1" id="KW-0472">Membrane</keyword>
<dbReference type="InterPro" id="IPR036691">
    <property type="entry name" value="Endo/exonu/phosph_ase_sf"/>
</dbReference>
<dbReference type="STRING" id="1088818.A0A2I0B3I7"/>
<dbReference type="InterPro" id="IPR005135">
    <property type="entry name" value="Endo/exonuclease/phosphatase"/>
</dbReference>
<accession>A0A2I0B3I7</accession>
<dbReference type="EMBL" id="KZ451917">
    <property type="protein sequence ID" value="PKA62354.1"/>
    <property type="molecule type" value="Genomic_DNA"/>
</dbReference>